<feature type="region of interest" description="Disordered" evidence="1">
    <location>
        <begin position="1"/>
        <end position="113"/>
    </location>
</feature>
<feature type="compositionally biased region" description="Basic residues" evidence="1">
    <location>
        <begin position="13"/>
        <end position="32"/>
    </location>
</feature>
<reference evidence="2 3" key="1">
    <citation type="journal article" date="2021" name="Sci. Rep.">
        <title>The genome of the diatom Chaetoceros tenuissimus carries an ancient integrated fragment of an extant virus.</title>
        <authorList>
            <person name="Hongo Y."/>
            <person name="Kimura K."/>
            <person name="Takaki Y."/>
            <person name="Yoshida Y."/>
            <person name="Baba S."/>
            <person name="Kobayashi G."/>
            <person name="Nagasaki K."/>
            <person name="Hano T."/>
            <person name="Tomaru Y."/>
        </authorList>
    </citation>
    <scope>NUCLEOTIDE SEQUENCE [LARGE SCALE GENOMIC DNA]</scope>
    <source>
        <strain evidence="2 3">NIES-3715</strain>
    </source>
</reference>
<gene>
    <name evidence="2" type="ORF">CTEN210_02749</name>
</gene>
<dbReference type="Proteomes" id="UP001054902">
    <property type="component" value="Unassembled WGS sequence"/>
</dbReference>
<evidence type="ECO:0000256" key="1">
    <source>
        <dbReference type="SAM" id="MobiDB-lite"/>
    </source>
</evidence>
<evidence type="ECO:0000313" key="3">
    <source>
        <dbReference type="Proteomes" id="UP001054902"/>
    </source>
</evidence>
<organism evidence="2 3">
    <name type="scientific">Chaetoceros tenuissimus</name>
    <dbReference type="NCBI Taxonomy" id="426638"/>
    <lineage>
        <taxon>Eukaryota</taxon>
        <taxon>Sar</taxon>
        <taxon>Stramenopiles</taxon>
        <taxon>Ochrophyta</taxon>
        <taxon>Bacillariophyta</taxon>
        <taxon>Coscinodiscophyceae</taxon>
        <taxon>Chaetocerotophycidae</taxon>
        <taxon>Chaetocerotales</taxon>
        <taxon>Chaetocerotaceae</taxon>
        <taxon>Chaetoceros</taxon>
    </lineage>
</organism>
<comment type="caution">
    <text evidence="2">The sequence shown here is derived from an EMBL/GenBank/DDBJ whole genome shotgun (WGS) entry which is preliminary data.</text>
</comment>
<feature type="compositionally biased region" description="Basic and acidic residues" evidence="1">
    <location>
        <begin position="33"/>
        <end position="44"/>
    </location>
</feature>
<feature type="compositionally biased region" description="Low complexity" evidence="1">
    <location>
        <begin position="70"/>
        <end position="87"/>
    </location>
</feature>
<evidence type="ECO:0000313" key="2">
    <source>
        <dbReference type="EMBL" id="GFH46275.1"/>
    </source>
</evidence>
<protein>
    <submittedName>
        <fullName evidence="2">Uncharacterized protein</fullName>
    </submittedName>
</protein>
<dbReference type="EMBL" id="BLLK01000022">
    <property type="protein sequence ID" value="GFH46275.1"/>
    <property type="molecule type" value="Genomic_DNA"/>
</dbReference>
<feature type="compositionally biased region" description="Polar residues" evidence="1">
    <location>
        <begin position="55"/>
        <end position="69"/>
    </location>
</feature>
<proteinExistence type="predicted"/>
<keyword evidence="3" id="KW-1185">Reference proteome</keyword>
<name>A0AAD3CKE7_9STRA</name>
<dbReference type="AlphaFoldDB" id="A0AAD3CKE7"/>
<accession>A0AAD3CKE7</accession>
<feature type="compositionally biased region" description="Basic and acidic residues" evidence="1">
    <location>
        <begin position="88"/>
        <end position="97"/>
    </location>
</feature>
<sequence length="296" mass="32959">MPASKFSQEERLRRKREAARLRQRRCRAKKKQRELELKELELKSQKPLANKRLKTSTAPLTKQGRVSKTSAPSSSLFPASAGAASSSSKKDRNERSVTHQNCRPTKDTPTKGTILTSYPQTVIANEFTSPRKGHGSTLPNVVTPTNVNMTFPAMPPLPSVTLPSEASDDKQASTPPSAVVDKEELHAVGAMLSLRHQSPVLPREIESPKKIIESACLPNLPWQSTFKSPPAVRSYVPLMPKIATKRDLDECAMNTYPVQLAHRSQDSSYQVGFPTDKDDMMNRGRNLRAGVYFYYN</sequence>